<proteinExistence type="predicted"/>
<dbReference type="PANTHER" id="PTHR43056:SF10">
    <property type="entry name" value="COCE_NOND FAMILY, PUTATIVE (AFU_ORTHOLOGUE AFUA_7G00600)-RELATED"/>
    <property type="match status" value="1"/>
</dbReference>
<dbReference type="RefSeq" id="WP_212696782.1">
    <property type="nucleotide sequence ID" value="NZ_CP058649.1"/>
</dbReference>
<keyword evidence="2" id="KW-1133">Transmembrane helix</keyword>
<dbReference type="InterPro" id="IPR008979">
    <property type="entry name" value="Galactose-bd-like_sf"/>
</dbReference>
<evidence type="ECO:0000259" key="3">
    <source>
        <dbReference type="SMART" id="SM00939"/>
    </source>
</evidence>
<dbReference type="AlphaFoldDB" id="A0A8J8MH14"/>
<evidence type="ECO:0000313" key="5">
    <source>
        <dbReference type="Proteomes" id="UP000683246"/>
    </source>
</evidence>
<dbReference type="InterPro" id="IPR013736">
    <property type="entry name" value="Xaa-Pro_dipept_C"/>
</dbReference>
<sequence length="622" mass="70308">MKRVIRILCFILFMCIIIFMMAGLIKDKEPITPGGQVQHQSTYVTMKDGTEIAVRISLPYDLQKNEKVPTIMESTRYGTRNKKSFILNALINLGIGKEPPSIFYETLLKSKYACVRVDARGSGASYGTRAMEWSKEEIDDMGQIMEWIKHQPWSNGKVGTYGISYSGNTAELAMVSNHPSLRAAAPLYPDFDPMAQSAIPGGIYNEVLIEEWSESNKAMDANVKDLFNGGAAPVDGDQQEKRLKEAIKGHHTIDIHAAIKHVLYYDDTLVDGYEASSLAPYNYKEAIQKSKVPLYVRVGWHDAATVNGAIERYLTYDNDHTLIIGPWSHGGWHFYDPYMANASTQKEIMEERKHLETIQTNETLSFFDTYLKEEETDVTMPKREIKYYTLGEGKWKTTTHWPVEGFDNKRLYFSDHDRLDQRKPDKSNGKDTYNVDFTASTGNSNRWFTNIGGGPINYPDRAEEDQKLLTYTSEPLEQDIEITGVPVVTLNLSSTAADGAFYVYLEDVDPSGSVTYITEGQLRGLHRKVTDEDLGYVRIGPNHSFLRKDGELLSPGENTELKIGMIATSVFIKKGHRIRIAIAGHDAANFARIPDNHEEVILHVQRNSRLASYVELPMKIRK</sequence>
<evidence type="ECO:0000256" key="2">
    <source>
        <dbReference type="SAM" id="Phobius"/>
    </source>
</evidence>
<gene>
    <name evidence="4" type="ORF">HZI73_03010</name>
</gene>
<keyword evidence="1 4" id="KW-0378">Hydrolase</keyword>
<keyword evidence="5" id="KW-1185">Reference proteome</keyword>
<evidence type="ECO:0000313" key="4">
    <source>
        <dbReference type="EMBL" id="QUI21316.1"/>
    </source>
</evidence>
<dbReference type="PANTHER" id="PTHR43056">
    <property type="entry name" value="PEPTIDASE S9 PROLYL OLIGOPEPTIDASE"/>
    <property type="match status" value="1"/>
</dbReference>
<feature type="transmembrane region" description="Helical" evidence="2">
    <location>
        <begin position="7"/>
        <end position="25"/>
    </location>
</feature>
<dbReference type="SUPFAM" id="SSF49785">
    <property type="entry name" value="Galactose-binding domain-like"/>
    <property type="match status" value="1"/>
</dbReference>
<feature type="domain" description="Xaa-Pro dipeptidyl-peptidase C-terminal" evidence="3">
    <location>
        <begin position="364"/>
        <end position="611"/>
    </location>
</feature>
<protein>
    <submittedName>
        <fullName evidence="4">CocE/NonD family hydrolase</fullName>
    </submittedName>
</protein>
<reference evidence="4" key="1">
    <citation type="submission" date="2020-07" db="EMBL/GenBank/DDBJ databases">
        <title>Vallitalea pronyensis genome.</title>
        <authorList>
            <person name="Postec A."/>
        </authorList>
    </citation>
    <scope>NUCLEOTIDE SEQUENCE</scope>
    <source>
        <strain evidence="4">FatNI3</strain>
    </source>
</reference>
<dbReference type="NCBIfam" id="TIGR00976">
    <property type="entry name" value="CocE_NonD"/>
    <property type="match status" value="1"/>
</dbReference>
<name>A0A8J8MH14_9FIRM</name>
<accession>A0A8J8MH14</accession>
<dbReference type="InterPro" id="IPR005674">
    <property type="entry name" value="CocE/Ser_esterase"/>
</dbReference>
<dbReference type="Pfam" id="PF02129">
    <property type="entry name" value="Peptidase_S15"/>
    <property type="match status" value="1"/>
</dbReference>
<dbReference type="Pfam" id="PF08530">
    <property type="entry name" value="PepX_C"/>
    <property type="match status" value="1"/>
</dbReference>
<dbReference type="InterPro" id="IPR029058">
    <property type="entry name" value="AB_hydrolase_fold"/>
</dbReference>
<dbReference type="GO" id="GO:0008239">
    <property type="term" value="F:dipeptidyl-peptidase activity"/>
    <property type="evidence" value="ECO:0007669"/>
    <property type="project" value="InterPro"/>
</dbReference>
<dbReference type="InterPro" id="IPR000383">
    <property type="entry name" value="Xaa-Pro-like_dom"/>
</dbReference>
<dbReference type="Gene3D" id="2.60.120.260">
    <property type="entry name" value="Galactose-binding domain-like"/>
    <property type="match status" value="1"/>
</dbReference>
<dbReference type="Gene3D" id="3.40.50.1820">
    <property type="entry name" value="alpha/beta hydrolase"/>
    <property type="match status" value="2"/>
</dbReference>
<dbReference type="InterPro" id="IPR050585">
    <property type="entry name" value="Xaa-Pro_dipeptidyl-ppase/CocE"/>
</dbReference>
<dbReference type="SUPFAM" id="SSF53474">
    <property type="entry name" value="alpha/beta-Hydrolases"/>
    <property type="match status" value="1"/>
</dbReference>
<dbReference type="Proteomes" id="UP000683246">
    <property type="component" value="Chromosome"/>
</dbReference>
<dbReference type="EMBL" id="CP058649">
    <property type="protein sequence ID" value="QUI21316.1"/>
    <property type="molecule type" value="Genomic_DNA"/>
</dbReference>
<organism evidence="4 5">
    <name type="scientific">Vallitalea pronyensis</name>
    <dbReference type="NCBI Taxonomy" id="1348613"/>
    <lineage>
        <taxon>Bacteria</taxon>
        <taxon>Bacillati</taxon>
        <taxon>Bacillota</taxon>
        <taxon>Clostridia</taxon>
        <taxon>Lachnospirales</taxon>
        <taxon>Vallitaleaceae</taxon>
        <taxon>Vallitalea</taxon>
    </lineage>
</organism>
<keyword evidence="2" id="KW-0472">Membrane</keyword>
<keyword evidence="2" id="KW-0812">Transmembrane</keyword>
<evidence type="ECO:0000256" key="1">
    <source>
        <dbReference type="ARBA" id="ARBA00022801"/>
    </source>
</evidence>
<dbReference type="SMART" id="SM00939">
    <property type="entry name" value="PepX_C"/>
    <property type="match status" value="1"/>
</dbReference>
<dbReference type="KEGG" id="vpy:HZI73_03010"/>